<evidence type="ECO:0000313" key="4">
    <source>
        <dbReference type="EMBL" id="CFQ53449.1"/>
    </source>
</evidence>
<dbReference type="AlphaFoldDB" id="A0A0E1NFY9"/>
<dbReference type="Gene3D" id="1.20.58.300">
    <property type="entry name" value="FlgN-like"/>
    <property type="match status" value="1"/>
</dbReference>
<dbReference type="Proteomes" id="UP000595309">
    <property type="component" value="Chromosome"/>
</dbReference>
<reference evidence="7 11" key="3">
    <citation type="submission" date="2021-01" db="EMBL/GenBank/DDBJ databases">
        <title>FDA dAtabase for Regulatory Grade micrObial Sequences (FDA-ARGOS): Supporting development and validation of Infectious Disease Dx tests.</title>
        <authorList>
            <person name="Blissenbach B."/>
            <person name="Krut O."/>
            <person name="Tallon L."/>
            <person name="Sadzewicz L."/>
            <person name="Zhao X."/>
            <person name="Boylan J."/>
            <person name="Ott S."/>
            <person name="Bowen H."/>
            <person name="Vavikolanu K."/>
            <person name="Mehta A."/>
            <person name="Aluvathingal J."/>
            <person name="Nadendla S."/>
            <person name="Yan Y."/>
            <person name="Sichtig H."/>
        </authorList>
    </citation>
    <scope>NUCLEOTIDE SEQUENCE [LARGE SCALE GENOMIC DNA]</scope>
    <source>
        <strain evidence="7 11">FDAARGOS_1082</strain>
    </source>
</reference>
<proteinExistence type="inferred from homology"/>
<dbReference type="RefSeq" id="WP_005157318.1">
    <property type="nucleotide sequence ID" value="NZ_CAKODN010000002.1"/>
</dbReference>
<keyword evidence="4" id="KW-0969">Cilium</keyword>
<evidence type="ECO:0000313" key="7">
    <source>
        <dbReference type="EMBL" id="QQU45663.1"/>
    </source>
</evidence>
<evidence type="ECO:0000256" key="3">
    <source>
        <dbReference type="ARBA" id="ARBA00022795"/>
    </source>
</evidence>
<dbReference type="InterPro" id="IPR007809">
    <property type="entry name" value="FlgN-like"/>
</dbReference>
<evidence type="ECO:0000313" key="9">
    <source>
        <dbReference type="Proteomes" id="UP000041601"/>
    </source>
</evidence>
<evidence type="ECO:0000313" key="10">
    <source>
        <dbReference type="Proteomes" id="UP000048841"/>
    </source>
</evidence>
<evidence type="ECO:0000313" key="6">
    <source>
        <dbReference type="EMBL" id="CNF28427.1"/>
    </source>
</evidence>
<dbReference type="SUPFAM" id="SSF140566">
    <property type="entry name" value="FlgN-like"/>
    <property type="match status" value="1"/>
</dbReference>
<dbReference type="GO" id="GO:0044780">
    <property type="term" value="P:bacterial-type flagellum assembly"/>
    <property type="evidence" value="ECO:0007669"/>
    <property type="project" value="InterPro"/>
</dbReference>
<dbReference type="KEGG" id="yet:CH48_2325"/>
<keyword evidence="3" id="KW-1005">Bacterial flagellum biogenesis</keyword>
<dbReference type="InterPro" id="IPR036679">
    <property type="entry name" value="FlgN-like_sf"/>
</dbReference>
<dbReference type="PATRIC" id="fig|630.129.peg.657"/>
<dbReference type="EMBL" id="CP068146">
    <property type="protein sequence ID" value="QQU45663.1"/>
    <property type="molecule type" value="Genomic_DNA"/>
</dbReference>
<evidence type="ECO:0000256" key="1">
    <source>
        <dbReference type="ARBA" id="ARBA00002397"/>
    </source>
</evidence>
<organism evidence="4 10">
    <name type="scientific">Yersinia enterocolitica</name>
    <dbReference type="NCBI Taxonomy" id="630"/>
    <lineage>
        <taxon>Bacteria</taxon>
        <taxon>Pseudomonadati</taxon>
        <taxon>Pseudomonadota</taxon>
        <taxon>Gammaproteobacteria</taxon>
        <taxon>Enterobacterales</taxon>
        <taxon>Yersiniaceae</taxon>
        <taxon>Yersinia</taxon>
    </lineage>
</organism>
<evidence type="ECO:0000313" key="8">
    <source>
        <dbReference type="Proteomes" id="UP000041356"/>
    </source>
</evidence>
<sequence>MESVNTVPPQNSKQEHVKQLLVAIQEDRKRYIALEKLLVKQRELMIKHDSEALQTLNPQLMELYNLIDKTASERRMLMQELQLPAHKEGMHLLLSQLPAHYREHAGALWADLRLRADACRQQNHHNGMLLTMQMDLLSSLTKTQSDFLYVG</sequence>
<name>A0A0E1NFY9_YEREN</name>
<dbReference type="Proteomes" id="UP000041601">
    <property type="component" value="Unassembled WGS sequence"/>
</dbReference>
<dbReference type="EMBL" id="CPXJ01000040">
    <property type="protein sequence ID" value="CNE13447.1"/>
    <property type="molecule type" value="Genomic_DNA"/>
</dbReference>
<comment type="function">
    <text evidence="1">Required for the efficient initiation of filament assembly.</text>
</comment>
<dbReference type="Proteomes" id="UP000048841">
    <property type="component" value="Unassembled WGS sequence"/>
</dbReference>
<keyword evidence="4" id="KW-0966">Cell projection</keyword>
<dbReference type="OMA" id="LAMHHEI"/>
<reference evidence="4 10" key="1">
    <citation type="submission" date="2015-03" db="EMBL/GenBank/DDBJ databases">
        <authorList>
            <person name="Murphy D."/>
        </authorList>
    </citation>
    <scope>NUCLEOTIDE SEQUENCE [LARGE SCALE GENOMIC DNA]</scope>
    <source>
        <strain evidence="4 10">IP26249</strain>
    </source>
</reference>
<comment type="similarity">
    <text evidence="2">Belongs to the FlgN family.</text>
</comment>
<dbReference type="Pfam" id="PF05130">
    <property type="entry name" value="FlgN"/>
    <property type="match status" value="1"/>
</dbReference>
<evidence type="ECO:0000313" key="11">
    <source>
        <dbReference type="Proteomes" id="UP000595309"/>
    </source>
</evidence>
<accession>A0A0E1NFY9</accession>
<reference evidence="8 9" key="2">
    <citation type="submission" date="2015-03" db="EMBL/GenBank/DDBJ databases">
        <authorList>
            <consortium name="Pathogen Informatics"/>
            <person name="Murphy D."/>
        </authorList>
    </citation>
    <scope>NUCLEOTIDE SEQUENCE [LARGE SCALE GENOMIC DNA]</scope>
    <source>
        <strain evidence="5 9">IP05342</strain>
        <strain evidence="6 8">IP27818</strain>
    </source>
</reference>
<dbReference type="EMBL" id="CPZF01000002">
    <property type="protein sequence ID" value="CNF28427.1"/>
    <property type="molecule type" value="Genomic_DNA"/>
</dbReference>
<keyword evidence="9" id="KW-1185">Reference proteome</keyword>
<protein>
    <submittedName>
        <fullName evidence="7">Flagellar protein FlgN</fullName>
    </submittedName>
    <submittedName>
        <fullName evidence="4">Lateral flagellar chaperone protein</fullName>
    </submittedName>
</protein>
<keyword evidence="4" id="KW-0282">Flagellum</keyword>
<dbReference type="Proteomes" id="UP000041356">
    <property type="component" value="Unassembled WGS sequence"/>
</dbReference>
<evidence type="ECO:0000313" key="5">
    <source>
        <dbReference type="EMBL" id="CNE13447.1"/>
    </source>
</evidence>
<evidence type="ECO:0000256" key="2">
    <source>
        <dbReference type="ARBA" id="ARBA00007703"/>
    </source>
</evidence>
<gene>
    <name evidence="6" type="ORF">ERS137939_01134</name>
    <name evidence="4" type="ORF">ERS137941_00552</name>
    <name evidence="5" type="ORF">ERS137959_03069</name>
    <name evidence="7" type="ORF">I6I39_11660</name>
</gene>
<dbReference type="GeneID" id="31410442"/>
<dbReference type="EMBL" id="CGBR01000002">
    <property type="protein sequence ID" value="CFQ53449.1"/>
    <property type="molecule type" value="Genomic_DNA"/>
</dbReference>